<name>A0A5P8W2C0_9NOSO</name>
<evidence type="ECO:0000313" key="2">
    <source>
        <dbReference type="Proteomes" id="UP000326678"/>
    </source>
</evidence>
<dbReference type="Proteomes" id="UP000326678">
    <property type="component" value="Chromosome Gxm1"/>
</dbReference>
<reference evidence="1 2" key="1">
    <citation type="submission" date="2019-10" db="EMBL/GenBank/DDBJ databases">
        <title>Genomic and transcriptomic insights into the perfect genentic adaptation of a filamentous nitrogen-fixing cyanobacterium to rice fields.</title>
        <authorList>
            <person name="Chen Z."/>
        </authorList>
    </citation>
    <scope>NUCLEOTIDE SEQUENCE [LARGE SCALE GENOMIC DNA]</scope>
    <source>
        <strain evidence="1">CCNUC1</strain>
    </source>
</reference>
<keyword evidence="2" id="KW-1185">Reference proteome</keyword>
<gene>
    <name evidence="1" type="ORF">GXM_03887</name>
</gene>
<evidence type="ECO:0000313" key="1">
    <source>
        <dbReference type="EMBL" id="QFS46406.1"/>
    </source>
</evidence>
<proteinExistence type="predicted"/>
<dbReference type="KEGG" id="nsh:GXM_03887"/>
<organism evidence="1 2">
    <name type="scientific">Nostoc sphaeroides CCNUC1</name>
    <dbReference type="NCBI Taxonomy" id="2653204"/>
    <lineage>
        <taxon>Bacteria</taxon>
        <taxon>Bacillati</taxon>
        <taxon>Cyanobacteriota</taxon>
        <taxon>Cyanophyceae</taxon>
        <taxon>Nostocales</taxon>
        <taxon>Nostocaceae</taxon>
        <taxon>Nostoc</taxon>
    </lineage>
</organism>
<dbReference type="AlphaFoldDB" id="A0A5P8W2C0"/>
<dbReference type="EMBL" id="CP045226">
    <property type="protein sequence ID" value="QFS46406.1"/>
    <property type="molecule type" value="Genomic_DNA"/>
</dbReference>
<accession>A0A5P8W2C0</accession>
<sequence length="68" mass="8031">MEEQRSRGEEEQRGSCCKFFPFAPMRHAQYFDFAQYKCPMPNAQCPMPSPQSLIFKGDCLCQWLLYLD</sequence>
<protein>
    <submittedName>
        <fullName evidence="1">Uncharacterized protein</fullName>
    </submittedName>
</protein>